<proteinExistence type="inferred from homology"/>
<evidence type="ECO:0000256" key="6">
    <source>
        <dbReference type="ARBA" id="ARBA00023002"/>
    </source>
</evidence>
<keyword evidence="8" id="KW-0411">Iron-sulfur</keyword>
<evidence type="ECO:0000256" key="4">
    <source>
        <dbReference type="ARBA" id="ARBA00022691"/>
    </source>
</evidence>
<evidence type="ECO:0000256" key="1">
    <source>
        <dbReference type="ARBA" id="ARBA00001966"/>
    </source>
</evidence>
<gene>
    <name evidence="12" type="ORF">H8706_08440</name>
</gene>
<evidence type="ECO:0000256" key="2">
    <source>
        <dbReference type="ARBA" id="ARBA00009777"/>
    </source>
</evidence>
<evidence type="ECO:0000256" key="8">
    <source>
        <dbReference type="ARBA" id="ARBA00023014"/>
    </source>
</evidence>
<feature type="domain" description="Radical SAM core" evidence="11">
    <location>
        <begin position="14"/>
        <end position="293"/>
    </location>
</feature>
<dbReference type="InterPro" id="IPR013785">
    <property type="entry name" value="Aldolase_TIM"/>
</dbReference>
<keyword evidence="6" id="KW-0560">Oxidoreductase</keyword>
<dbReference type="PIRSF" id="PIRSF000371">
    <property type="entry name" value="PFL_act_enz"/>
    <property type="match status" value="1"/>
</dbReference>
<dbReference type="InterPro" id="IPR040074">
    <property type="entry name" value="BssD/PflA/YjjW"/>
</dbReference>
<dbReference type="InterPro" id="IPR001989">
    <property type="entry name" value="Radical_activat_CS"/>
</dbReference>
<keyword evidence="5" id="KW-0479">Metal-binding</keyword>
<dbReference type="PANTHER" id="PTHR30352:SF4">
    <property type="entry name" value="PYRUVATE FORMATE-LYASE 2-ACTIVATING ENZYME"/>
    <property type="match status" value="1"/>
</dbReference>
<evidence type="ECO:0000313" key="13">
    <source>
        <dbReference type="Proteomes" id="UP000647416"/>
    </source>
</evidence>
<dbReference type="SUPFAM" id="SSF102114">
    <property type="entry name" value="Radical SAM enzymes"/>
    <property type="match status" value="1"/>
</dbReference>
<dbReference type="SUPFAM" id="SSF54862">
    <property type="entry name" value="4Fe-4S ferredoxins"/>
    <property type="match status" value="1"/>
</dbReference>
<dbReference type="InterPro" id="IPR017896">
    <property type="entry name" value="4Fe4S_Fe-S-bd"/>
</dbReference>
<dbReference type="InterPro" id="IPR058240">
    <property type="entry name" value="rSAM_sf"/>
</dbReference>
<dbReference type="PROSITE" id="PS01087">
    <property type="entry name" value="RADICAL_ACTIVATING"/>
    <property type="match status" value="1"/>
</dbReference>
<organism evidence="12 13">
    <name type="scientific">Qingrenia yutianensis</name>
    <dbReference type="NCBI Taxonomy" id="2763676"/>
    <lineage>
        <taxon>Bacteria</taxon>
        <taxon>Bacillati</taxon>
        <taxon>Bacillota</taxon>
        <taxon>Clostridia</taxon>
        <taxon>Eubacteriales</taxon>
        <taxon>Oscillospiraceae</taxon>
        <taxon>Qingrenia</taxon>
    </lineage>
</organism>
<dbReference type="Pfam" id="PF04055">
    <property type="entry name" value="Radical_SAM"/>
    <property type="match status" value="1"/>
</dbReference>
<evidence type="ECO:0000256" key="7">
    <source>
        <dbReference type="ARBA" id="ARBA00023004"/>
    </source>
</evidence>
<comment type="catalytic activity">
    <reaction evidence="9">
        <text>glycyl-[protein] + reduced [flavodoxin] + S-adenosyl-L-methionine = glycin-2-yl radical-[protein] + semiquinone [flavodoxin] + 5'-deoxyadenosine + L-methionine + H(+)</text>
        <dbReference type="Rhea" id="RHEA:61976"/>
        <dbReference type="Rhea" id="RHEA-COMP:10622"/>
        <dbReference type="Rhea" id="RHEA-COMP:14480"/>
        <dbReference type="Rhea" id="RHEA-COMP:15993"/>
        <dbReference type="Rhea" id="RHEA-COMP:15994"/>
        <dbReference type="ChEBI" id="CHEBI:15378"/>
        <dbReference type="ChEBI" id="CHEBI:17319"/>
        <dbReference type="ChEBI" id="CHEBI:29947"/>
        <dbReference type="ChEBI" id="CHEBI:32722"/>
        <dbReference type="ChEBI" id="CHEBI:57618"/>
        <dbReference type="ChEBI" id="CHEBI:57844"/>
        <dbReference type="ChEBI" id="CHEBI:59789"/>
        <dbReference type="ChEBI" id="CHEBI:140311"/>
    </reaction>
</comment>
<dbReference type="SFLD" id="SFLDG01066">
    <property type="entry name" value="organic_radical-activating_enz"/>
    <property type="match status" value="1"/>
</dbReference>
<dbReference type="SFLD" id="SFLDS00029">
    <property type="entry name" value="Radical_SAM"/>
    <property type="match status" value="1"/>
</dbReference>
<comment type="cofactor">
    <cofactor evidence="1">
        <name>[4Fe-4S] cluster</name>
        <dbReference type="ChEBI" id="CHEBI:49883"/>
    </cofactor>
</comment>
<evidence type="ECO:0000256" key="3">
    <source>
        <dbReference type="ARBA" id="ARBA00022485"/>
    </source>
</evidence>
<evidence type="ECO:0000313" key="12">
    <source>
        <dbReference type="EMBL" id="MBC8596895.1"/>
    </source>
</evidence>
<comment type="similarity">
    <text evidence="2">Belongs to the organic radical-activating enzymes family.</text>
</comment>
<comment type="caution">
    <text evidence="12">The sequence shown here is derived from an EMBL/GenBank/DDBJ whole genome shotgun (WGS) entry which is preliminary data.</text>
</comment>
<evidence type="ECO:0000256" key="9">
    <source>
        <dbReference type="ARBA" id="ARBA00047365"/>
    </source>
</evidence>
<evidence type="ECO:0000259" key="10">
    <source>
        <dbReference type="PROSITE" id="PS51379"/>
    </source>
</evidence>
<keyword evidence="13" id="KW-1185">Reference proteome</keyword>
<dbReference type="InterPro" id="IPR007197">
    <property type="entry name" value="rSAM"/>
</dbReference>
<dbReference type="InterPro" id="IPR012839">
    <property type="entry name" value="Organic_radical_activase"/>
</dbReference>
<accession>A0A926ITS3</accession>
<keyword evidence="3" id="KW-0004">4Fe-4S</keyword>
<reference evidence="12" key="1">
    <citation type="submission" date="2020-08" db="EMBL/GenBank/DDBJ databases">
        <title>Genome public.</title>
        <authorList>
            <person name="Liu C."/>
            <person name="Sun Q."/>
        </authorList>
    </citation>
    <scope>NUCLEOTIDE SEQUENCE</scope>
    <source>
        <strain evidence="12">NSJ-50</strain>
    </source>
</reference>
<dbReference type="Proteomes" id="UP000647416">
    <property type="component" value="Unassembled WGS sequence"/>
</dbReference>
<dbReference type="Gene3D" id="3.20.20.70">
    <property type="entry name" value="Aldolase class I"/>
    <property type="match status" value="1"/>
</dbReference>
<dbReference type="AlphaFoldDB" id="A0A926ITS3"/>
<evidence type="ECO:0000259" key="11">
    <source>
        <dbReference type="PROSITE" id="PS51918"/>
    </source>
</evidence>
<dbReference type="RefSeq" id="WP_262432271.1">
    <property type="nucleotide sequence ID" value="NZ_JACRTE010000010.1"/>
</dbReference>
<feature type="domain" description="4Fe-4S ferredoxin-type" evidence="10">
    <location>
        <begin position="74"/>
        <end position="103"/>
    </location>
</feature>
<keyword evidence="4" id="KW-0949">S-adenosyl-L-methionine</keyword>
<dbReference type="GO" id="GO:0046872">
    <property type="term" value="F:metal ion binding"/>
    <property type="evidence" value="ECO:0007669"/>
    <property type="project" value="UniProtKB-KW"/>
</dbReference>
<keyword evidence="7" id="KW-0408">Iron</keyword>
<dbReference type="NCBIfam" id="TIGR02494">
    <property type="entry name" value="PFLE_PFLC"/>
    <property type="match status" value="1"/>
</dbReference>
<dbReference type="SFLD" id="SFLDG01118">
    <property type="entry name" value="activating_enzymes__group_2"/>
    <property type="match status" value="1"/>
</dbReference>
<dbReference type="CDD" id="cd01335">
    <property type="entry name" value="Radical_SAM"/>
    <property type="match status" value="1"/>
</dbReference>
<name>A0A926ITS3_9FIRM</name>
<dbReference type="Gene3D" id="3.30.70.20">
    <property type="match status" value="1"/>
</dbReference>
<dbReference type="PANTHER" id="PTHR30352">
    <property type="entry name" value="PYRUVATE FORMATE-LYASE-ACTIVATING ENZYME"/>
    <property type="match status" value="1"/>
</dbReference>
<dbReference type="PROSITE" id="PS51918">
    <property type="entry name" value="RADICAL_SAM"/>
    <property type="match status" value="1"/>
</dbReference>
<dbReference type="GO" id="GO:0016491">
    <property type="term" value="F:oxidoreductase activity"/>
    <property type="evidence" value="ECO:0007669"/>
    <property type="project" value="UniProtKB-KW"/>
</dbReference>
<evidence type="ECO:0000256" key="5">
    <source>
        <dbReference type="ARBA" id="ARBA00022723"/>
    </source>
</evidence>
<dbReference type="GO" id="GO:0051539">
    <property type="term" value="F:4 iron, 4 sulfur cluster binding"/>
    <property type="evidence" value="ECO:0007669"/>
    <property type="project" value="UniProtKB-KW"/>
</dbReference>
<feature type="domain" description="4Fe-4S ferredoxin-type" evidence="10">
    <location>
        <begin position="45"/>
        <end position="73"/>
    </location>
</feature>
<dbReference type="InterPro" id="IPR034457">
    <property type="entry name" value="Organic_radical-activating"/>
</dbReference>
<protein>
    <submittedName>
        <fullName evidence="12">Glycyl-radical enzyme activating protein</fullName>
    </submittedName>
</protein>
<dbReference type="EMBL" id="JACRTE010000010">
    <property type="protein sequence ID" value="MBC8596895.1"/>
    <property type="molecule type" value="Genomic_DNA"/>
</dbReference>
<dbReference type="PROSITE" id="PS51379">
    <property type="entry name" value="4FE4S_FER_2"/>
    <property type="match status" value="2"/>
</dbReference>
<sequence>MEGYITDIQRFSLNDGDGIRTTVFFKGCNMHCTWCHNPETIEFKNNVLLYQNNCIGCGRCFKVCAQGAHITENGVHKIDYSKCVSCGECVDKCYAEALKFSAKKMTSDEVLAQIVQDIPYYEQSDGGVTLSGGEVFCQTEFADEIISKCRLRKIKTAVETNLCHDFDKIEKTLAKLDLIMFDIKLFDGETHKKYTDADNKIIFENAKKADKLGIPIIVRTPLIPDVTDGAENLKNIAEFVKTLKNARYYELLNFNPLGGSKYKAMDKNNDFASAKPFSQNRLDEIKNALSGYNVKIG</sequence>
<dbReference type="Pfam" id="PF00037">
    <property type="entry name" value="Fer4"/>
    <property type="match status" value="1"/>
</dbReference>